<evidence type="ECO:0000256" key="4">
    <source>
        <dbReference type="ARBA" id="ARBA00022692"/>
    </source>
</evidence>
<sequence length="311" mass="35859">MVKKKSIDIVIPCMNEEDNVWRIYERIHNVCPPVYDLRLIFVDDGSKDATLKKIRELQQKYPKEVFYISFSRNYGHQKALKAGLDHSTGDAVISIDADMQQPPELIPEMIRKWEEGFDIVYTRRIDNESVSFFKKITAKVFYHSLNYLSGVNIDSGAADFRLLDRKVVDVVASLKEEFLFIRGMISYIGFNQFPIDYTPAKREHGQTKYTFKKMFQFALEGITSFSTKPLHLATILGFSLFAFSIAYSLYAVYVYFFTDIAISGWTSLLVSVLLLGGVQLMMLGILGEYIGKMFIEVKSRPMYIIQEKKIK</sequence>
<dbReference type="Pfam" id="PF00535">
    <property type="entry name" value="Glycos_transf_2"/>
    <property type="match status" value="1"/>
</dbReference>
<dbReference type="Gene3D" id="3.90.550.10">
    <property type="entry name" value="Spore Coat Polysaccharide Biosynthesis Protein SpsA, Chain A"/>
    <property type="match status" value="1"/>
</dbReference>
<name>A0A4R9LZF0_9LEPT</name>
<evidence type="ECO:0000256" key="1">
    <source>
        <dbReference type="ARBA" id="ARBA00004141"/>
    </source>
</evidence>
<dbReference type="PANTHER" id="PTHR48090">
    <property type="entry name" value="UNDECAPRENYL-PHOSPHATE 4-DEOXY-4-FORMAMIDO-L-ARABINOSE TRANSFERASE-RELATED"/>
    <property type="match status" value="1"/>
</dbReference>
<evidence type="ECO:0000256" key="6">
    <source>
        <dbReference type="ARBA" id="ARBA00023136"/>
    </source>
</evidence>
<comment type="subcellular location">
    <subcellularLocation>
        <location evidence="1">Membrane</location>
        <topology evidence="1">Multi-pass membrane protein</topology>
    </subcellularLocation>
</comment>
<dbReference type="InterPro" id="IPR001173">
    <property type="entry name" value="Glyco_trans_2-like"/>
</dbReference>
<evidence type="ECO:0000313" key="10">
    <source>
        <dbReference type="Proteomes" id="UP000298058"/>
    </source>
</evidence>
<keyword evidence="10" id="KW-1185">Reference proteome</keyword>
<accession>A0A4R9LZF0</accession>
<dbReference type="GO" id="GO:0016757">
    <property type="term" value="F:glycosyltransferase activity"/>
    <property type="evidence" value="ECO:0007669"/>
    <property type="project" value="UniProtKB-KW"/>
</dbReference>
<dbReference type="InterPro" id="IPR050256">
    <property type="entry name" value="Glycosyltransferase_2"/>
</dbReference>
<gene>
    <name evidence="9" type="ORF">EHS15_12905</name>
</gene>
<organism evidence="9 10">
    <name type="scientific">Leptospira idonii</name>
    <dbReference type="NCBI Taxonomy" id="1193500"/>
    <lineage>
        <taxon>Bacteria</taxon>
        <taxon>Pseudomonadati</taxon>
        <taxon>Spirochaetota</taxon>
        <taxon>Spirochaetia</taxon>
        <taxon>Leptospirales</taxon>
        <taxon>Leptospiraceae</taxon>
        <taxon>Leptospira</taxon>
    </lineage>
</organism>
<proteinExistence type="predicted"/>
<evidence type="ECO:0000256" key="5">
    <source>
        <dbReference type="ARBA" id="ARBA00022989"/>
    </source>
</evidence>
<dbReference type="AlphaFoldDB" id="A0A4R9LZF0"/>
<comment type="caution">
    <text evidence="9">The sequence shown here is derived from an EMBL/GenBank/DDBJ whole genome shotgun (WGS) entry which is preliminary data.</text>
</comment>
<keyword evidence="4 7" id="KW-0812">Transmembrane</keyword>
<feature type="transmembrane region" description="Helical" evidence="7">
    <location>
        <begin position="232"/>
        <end position="256"/>
    </location>
</feature>
<evidence type="ECO:0000313" key="9">
    <source>
        <dbReference type="EMBL" id="TGN18299.1"/>
    </source>
</evidence>
<dbReference type="EMBL" id="RQHW01000047">
    <property type="protein sequence ID" value="TGN18299.1"/>
    <property type="molecule type" value="Genomic_DNA"/>
</dbReference>
<dbReference type="RefSeq" id="WP_135760987.1">
    <property type="nucleotide sequence ID" value="NZ_RQHW01000047.1"/>
</dbReference>
<protein>
    <submittedName>
        <fullName evidence="9">Glycosyltransferase</fullName>
    </submittedName>
</protein>
<evidence type="ECO:0000256" key="3">
    <source>
        <dbReference type="ARBA" id="ARBA00022679"/>
    </source>
</evidence>
<dbReference type="Proteomes" id="UP000298058">
    <property type="component" value="Unassembled WGS sequence"/>
</dbReference>
<evidence type="ECO:0000256" key="2">
    <source>
        <dbReference type="ARBA" id="ARBA00022676"/>
    </source>
</evidence>
<evidence type="ECO:0000259" key="8">
    <source>
        <dbReference type="Pfam" id="PF00535"/>
    </source>
</evidence>
<feature type="transmembrane region" description="Helical" evidence="7">
    <location>
        <begin position="268"/>
        <end position="290"/>
    </location>
</feature>
<feature type="domain" description="Glycosyltransferase 2-like" evidence="8">
    <location>
        <begin position="9"/>
        <end position="168"/>
    </location>
</feature>
<keyword evidence="6 7" id="KW-0472">Membrane</keyword>
<keyword evidence="3 9" id="KW-0808">Transferase</keyword>
<dbReference type="GO" id="GO:0005886">
    <property type="term" value="C:plasma membrane"/>
    <property type="evidence" value="ECO:0007669"/>
    <property type="project" value="TreeGrafter"/>
</dbReference>
<reference evidence="9" key="1">
    <citation type="journal article" date="2019" name="PLoS Negl. Trop. Dis.">
        <title>Revisiting the worldwide diversity of Leptospira species in the environment.</title>
        <authorList>
            <person name="Vincent A.T."/>
            <person name="Schiettekatte O."/>
            <person name="Bourhy P."/>
            <person name="Veyrier F.J."/>
            <person name="Picardeau M."/>
        </authorList>
    </citation>
    <scope>NUCLEOTIDE SEQUENCE [LARGE SCALE GENOMIC DNA]</scope>
    <source>
        <strain evidence="9">201300427</strain>
    </source>
</reference>
<keyword evidence="2" id="KW-0328">Glycosyltransferase</keyword>
<dbReference type="OrthoDB" id="9807778at2"/>
<dbReference type="SUPFAM" id="SSF53448">
    <property type="entry name" value="Nucleotide-diphospho-sugar transferases"/>
    <property type="match status" value="1"/>
</dbReference>
<dbReference type="InterPro" id="IPR029044">
    <property type="entry name" value="Nucleotide-diphossugar_trans"/>
</dbReference>
<dbReference type="CDD" id="cd04187">
    <property type="entry name" value="DPM1_like_bac"/>
    <property type="match status" value="1"/>
</dbReference>
<keyword evidence="5 7" id="KW-1133">Transmembrane helix</keyword>
<evidence type="ECO:0000256" key="7">
    <source>
        <dbReference type="SAM" id="Phobius"/>
    </source>
</evidence>
<dbReference type="PANTHER" id="PTHR48090:SF1">
    <property type="entry name" value="PROPHAGE BACTOPRENOL GLUCOSYL TRANSFERASE HOMOLOG"/>
    <property type="match status" value="1"/>
</dbReference>